<evidence type="ECO:0000256" key="1">
    <source>
        <dbReference type="ARBA" id="ARBA00001933"/>
    </source>
</evidence>
<dbReference type="PANTHER" id="PTHR21152">
    <property type="entry name" value="AMINOTRANSFERASE CLASS V"/>
    <property type="match status" value="1"/>
</dbReference>
<dbReference type="Gene3D" id="3.40.640.10">
    <property type="entry name" value="Type I PLP-dependent aspartate aminotransferase-like (Major domain)"/>
    <property type="match status" value="1"/>
</dbReference>
<dbReference type="AlphaFoldDB" id="A0A382H9Q6"/>
<evidence type="ECO:0000313" key="4">
    <source>
        <dbReference type="EMBL" id="SVB83855.1"/>
    </source>
</evidence>
<comment type="cofactor">
    <cofactor evidence="1">
        <name>pyridoxal 5'-phosphate</name>
        <dbReference type="ChEBI" id="CHEBI:597326"/>
    </cofactor>
</comment>
<dbReference type="GO" id="GO:0019265">
    <property type="term" value="P:glycine biosynthetic process, by transamination of glyoxylate"/>
    <property type="evidence" value="ECO:0007669"/>
    <property type="project" value="TreeGrafter"/>
</dbReference>
<dbReference type="InterPro" id="IPR015424">
    <property type="entry name" value="PyrdxlP-dep_Trfase"/>
</dbReference>
<evidence type="ECO:0000256" key="2">
    <source>
        <dbReference type="ARBA" id="ARBA00022898"/>
    </source>
</evidence>
<dbReference type="GO" id="GO:0008453">
    <property type="term" value="F:alanine-glyoxylate transaminase activity"/>
    <property type="evidence" value="ECO:0007669"/>
    <property type="project" value="TreeGrafter"/>
</dbReference>
<dbReference type="Gene3D" id="3.90.1150.10">
    <property type="entry name" value="Aspartate Aminotransferase, domain 1"/>
    <property type="match status" value="1"/>
</dbReference>
<feature type="non-terminal residue" evidence="4">
    <location>
        <position position="1"/>
    </location>
</feature>
<name>A0A382H9Q6_9ZZZZ</name>
<feature type="domain" description="Aminotransferase class V" evidence="3">
    <location>
        <begin position="20"/>
        <end position="207"/>
    </location>
</feature>
<dbReference type="InterPro" id="IPR015422">
    <property type="entry name" value="PyrdxlP-dep_Trfase_small"/>
</dbReference>
<dbReference type="EMBL" id="UINC01059917">
    <property type="protein sequence ID" value="SVB83855.1"/>
    <property type="molecule type" value="Genomic_DNA"/>
</dbReference>
<dbReference type="GO" id="GO:0004760">
    <property type="term" value="F:L-serine-pyruvate transaminase activity"/>
    <property type="evidence" value="ECO:0007669"/>
    <property type="project" value="TreeGrafter"/>
</dbReference>
<dbReference type="InterPro" id="IPR015421">
    <property type="entry name" value="PyrdxlP-dep_Trfase_major"/>
</dbReference>
<dbReference type="GO" id="GO:0005777">
    <property type="term" value="C:peroxisome"/>
    <property type="evidence" value="ECO:0007669"/>
    <property type="project" value="TreeGrafter"/>
</dbReference>
<reference evidence="4" key="1">
    <citation type="submission" date="2018-05" db="EMBL/GenBank/DDBJ databases">
        <authorList>
            <person name="Lanie J.A."/>
            <person name="Ng W.-L."/>
            <person name="Kazmierczak K.M."/>
            <person name="Andrzejewski T.M."/>
            <person name="Davidsen T.M."/>
            <person name="Wayne K.J."/>
            <person name="Tettelin H."/>
            <person name="Glass J.I."/>
            <person name="Rusch D."/>
            <person name="Podicherti R."/>
            <person name="Tsui H.-C.T."/>
            <person name="Winkler M.E."/>
        </authorList>
    </citation>
    <scope>NUCLEOTIDE SEQUENCE</scope>
</reference>
<keyword evidence="2" id="KW-0663">Pyridoxal phosphate</keyword>
<organism evidence="4">
    <name type="scientific">marine metagenome</name>
    <dbReference type="NCBI Taxonomy" id="408172"/>
    <lineage>
        <taxon>unclassified sequences</taxon>
        <taxon>metagenomes</taxon>
        <taxon>ecological metagenomes</taxon>
    </lineage>
</organism>
<gene>
    <name evidence="4" type="ORF">METZ01_LOCUS236709</name>
</gene>
<dbReference type="Pfam" id="PF00266">
    <property type="entry name" value="Aminotran_5"/>
    <property type="match status" value="1"/>
</dbReference>
<dbReference type="PANTHER" id="PTHR21152:SF40">
    <property type="entry name" value="ALANINE--GLYOXYLATE AMINOTRANSFERASE"/>
    <property type="match status" value="1"/>
</dbReference>
<accession>A0A382H9Q6</accession>
<dbReference type="InterPro" id="IPR000192">
    <property type="entry name" value="Aminotrans_V_dom"/>
</dbReference>
<dbReference type="SUPFAM" id="SSF53383">
    <property type="entry name" value="PLP-dependent transferases"/>
    <property type="match status" value="1"/>
</dbReference>
<proteinExistence type="predicted"/>
<evidence type="ECO:0000259" key="3">
    <source>
        <dbReference type="Pfam" id="PF00266"/>
    </source>
</evidence>
<sequence length="277" mass="30121">DAEWGTAIEPEAIRAIAKKTQPVKLIAIVHAETSTGVQQPIEPVSEIAKEFGALLLIDCVTSLGGIPVKADEWEADILYSGTQKCLSAPPGASPITLSEKAVQALSERKTLPNTWYLDLQKLEAYWDNRRAYHHTSPISMLYALHRALAITLTEGLENRWQRHERNGKALQKGLEALGLVLHAKEAVRLPVLTTVRIPEAVDGDLIKSELLANFSTEIAGGLGNLKGKIWRVGLMGESSTADNVLFFLSAFGLLLRKHGFKADVTAALESAAETLNV</sequence>
<protein>
    <recommendedName>
        <fullName evidence="3">Aminotransferase class V domain-containing protein</fullName>
    </recommendedName>
</protein>